<dbReference type="Pfam" id="PF00175">
    <property type="entry name" value="NAD_binding_1"/>
    <property type="match status" value="1"/>
</dbReference>
<dbReference type="PANTHER" id="PTHR19370">
    <property type="entry name" value="NADH-CYTOCHROME B5 REDUCTASE"/>
    <property type="match status" value="1"/>
</dbReference>
<evidence type="ECO:0000256" key="4">
    <source>
        <dbReference type="ARBA" id="ARBA00022630"/>
    </source>
</evidence>
<dbReference type="GO" id="GO:0016491">
    <property type="term" value="F:oxidoreductase activity"/>
    <property type="evidence" value="ECO:0007669"/>
    <property type="project" value="UniProtKB-KW"/>
</dbReference>
<name>A0AAV9WMR6_9PEZI</name>
<keyword evidence="11" id="KW-1185">Reference proteome</keyword>
<comment type="similarity">
    <text evidence="3">Belongs to the flavoprotein pyridine nucleotide cytochrome reductase family.</text>
</comment>
<evidence type="ECO:0000259" key="9">
    <source>
        <dbReference type="PROSITE" id="PS51384"/>
    </source>
</evidence>
<comment type="cofactor">
    <cofactor evidence="1 8">
        <name>FAD</name>
        <dbReference type="ChEBI" id="CHEBI:57692"/>
    </cofactor>
</comment>
<gene>
    <name evidence="10" type="primary">LYS4_2</name>
    <name evidence="10" type="ORF">TWF481_000490</name>
</gene>
<evidence type="ECO:0000256" key="5">
    <source>
        <dbReference type="ARBA" id="ARBA00022827"/>
    </source>
</evidence>
<dbReference type="PANTHER" id="PTHR19370:SF189">
    <property type="entry name" value="CYTOCHROME C MITOCHONDRIAL IMPORT FACTOR CYC2"/>
    <property type="match status" value="1"/>
</dbReference>
<evidence type="ECO:0000313" key="11">
    <source>
        <dbReference type="Proteomes" id="UP001370758"/>
    </source>
</evidence>
<dbReference type="Proteomes" id="UP001370758">
    <property type="component" value="Unassembled WGS sequence"/>
</dbReference>
<dbReference type="InterPro" id="IPR008333">
    <property type="entry name" value="Cbr1-like_FAD-bd_dom"/>
</dbReference>
<evidence type="ECO:0000313" key="10">
    <source>
        <dbReference type="EMBL" id="KAK6511574.1"/>
    </source>
</evidence>
<dbReference type="InterPro" id="IPR039261">
    <property type="entry name" value="FNR_nucleotide-bd"/>
</dbReference>
<feature type="binding site" evidence="8">
    <location>
        <position position="159"/>
    </location>
    <ligand>
        <name>FAD</name>
        <dbReference type="ChEBI" id="CHEBI:57692"/>
    </ligand>
</feature>
<dbReference type="SUPFAM" id="SSF63380">
    <property type="entry name" value="Riboflavin synthase domain-like"/>
    <property type="match status" value="1"/>
</dbReference>
<dbReference type="InterPro" id="IPR017938">
    <property type="entry name" value="Riboflavin_synthase-like_b-brl"/>
</dbReference>
<feature type="binding site" evidence="8">
    <location>
        <position position="132"/>
    </location>
    <ligand>
        <name>FAD</name>
        <dbReference type="ChEBI" id="CHEBI:57692"/>
    </ligand>
</feature>
<evidence type="ECO:0000256" key="8">
    <source>
        <dbReference type="PIRSR" id="PIRSR601834-1"/>
    </source>
</evidence>
<dbReference type="Gene3D" id="3.40.50.80">
    <property type="entry name" value="Nucleotide-binding domain of ferredoxin-NADP reductase (FNR) module"/>
    <property type="match status" value="1"/>
</dbReference>
<organism evidence="10 11">
    <name type="scientific">Arthrobotrys musiformis</name>
    <dbReference type="NCBI Taxonomy" id="47236"/>
    <lineage>
        <taxon>Eukaryota</taxon>
        <taxon>Fungi</taxon>
        <taxon>Dikarya</taxon>
        <taxon>Ascomycota</taxon>
        <taxon>Pezizomycotina</taxon>
        <taxon>Orbiliomycetes</taxon>
        <taxon>Orbiliales</taxon>
        <taxon>Orbiliaceae</taxon>
        <taxon>Arthrobotrys</taxon>
    </lineage>
</organism>
<dbReference type="SUPFAM" id="SSF52343">
    <property type="entry name" value="Ferredoxin reductase-like, C-terminal NADP-linked domain"/>
    <property type="match status" value="1"/>
</dbReference>
<accession>A0AAV9WMR6</accession>
<keyword evidence="7" id="KW-0472">Membrane</keyword>
<dbReference type="InterPro" id="IPR017927">
    <property type="entry name" value="FAD-bd_FR_type"/>
</dbReference>
<dbReference type="Gene3D" id="2.40.30.10">
    <property type="entry name" value="Translation factors"/>
    <property type="match status" value="1"/>
</dbReference>
<dbReference type="Pfam" id="PF00970">
    <property type="entry name" value="FAD_binding_6"/>
    <property type="match status" value="1"/>
</dbReference>
<dbReference type="GO" id="GO:0016020">
    <property type="term" value="C:membrane"/>
    <property type="evidence" value="ECO:0007669"/>
    <property type="project" value="UniProtKB-SubCell"/>
</dbReference>
<dbReference type="AlphaFoldDB" id="A0AAV9WMR6"/>
<dbReference type="InterPro" id="IPR001433">
    <property type="entry name" value="OxRdtase_FAD/NAD-bd"/>
</dbReference>
<dbReference type="PRINTS" id="PR00406">
    <property type="entry name" value="CYTB5RDTASE"/>
</dbReference>
<comment type="subcellular location">
    <subcellularLocation>
        <location evidence="2">Membrane</location>
    </subcellularLocation>
</comment>
<dbReference type="EMBL" id="JAVHJL010000001">
    <property type="protein sequence ID" value="KAK6511574.1"/>
    <property type="molecule type" value="Genomic_DNA"/>
</dbReference>
<evidence type="ECO:0000256" key="3">
    <source>
        <dbReference type="ARBA" id="ARBA00006105"/>
    </source>
</evidence>
<feature type="binding site" evidence="8">
    <location>
        <position position="160"/>
    </location>
    <ligand>
        <name>FAD</name>
        <dbReference type="ChEBI" id="CHEBI:57692"/>
    </ligand>
</feature>
<evidence type="ECO:0000256" key="7">
    <source>
        <dbReference type="ARBA" id="ARBA00023136"/>
    </source>
</evidence>
<proteinExistence type="inferred from homology"/>
<evidence type="ECO:0000256" key="2">
    <source>
        <dbReference type="ARBA" id="ARBA00004370"/>
    </source>
</evidence>
<keyword evidence="5 8" id="KW-0274">FAD</keyword>
<reference evidence="10 11" key="1">
    <citation type="submission" date="2023-08" db="EMBL/GenBank/DDBJ databases">
        <authorList>
            <person name="Palmer J.M."/>
        </authorList>
    </citation>
    <scope>NUCLEOTIDE SEQUENCE [LARGE SCALE GENOMIC DNA]</scope>
    <source>
        <strain evidence="10 11">TWF481</strain>
    </source>
</reference>
<feature type="domain" description="FAD-binding FR-type" evidence="9">
    <location>
        <begin position="73"/>
        <end position="184"/>
    </location>
</feature>
<keyword evidence="4 8" id="KW-0285">Flavoprotein</keyword>
<protein>
    <submittedName>
        <fullName evidence="10">Mitochondrial Homoaconitase</fullName>
    </submittedName>
</protein>
<sequence>MLQRSLFRAHSLHLPKRCSYLPPSNFFSTTTATPKPRPFYTTPFFTIPTAFLLGYATYAYTTATTQIYPINPYTFTKHTVKSTIPLSPSSALITLSPSRPTIPPEGFWKIIYREGVWSVQIKQPQLQIQREYTPLPTINSDENGNEITIFVRAVGGGEVSPYLLSRKEGDVVEVRGPVVTYPFLSSEGGGEEAGIRNVLFIAGGTGVSPAVQLSSYLLSQTDGVPRRVKILFASRTSSETPIPHLKELQKLGDGKKGVKVDIEFFHDDRDTFIRKPDIEAAVSSLELGGGDGKGGRDVIVVSGPEGFVEYYAGKKGWEGGFETQGVLAGLVGEVVRGRKKGGKIEVMKL</sequence>
<evidence type="ECO:0000256" key="6">
    <source>
        <dbReference type="ARBA" id="ARBA00023002"/>
    </source>
</evidence>
<comment type="caution">
    <text evidence="10">The sequence shown here is derived from an EMBL/GenBank/DDBJ whole genome shotgun (WGS) entry which is preliminary data.</text>
</comment>
<feature type="binding site" evidence="8">
    <location>
        <position position="130"/>
    </location>
    <ligand>
        <name>FAD</name>
        <dbReference type="ChEBI" id="CHEBI:57692"/>
    </ligand>
</feature>
<dbReference type="GO" id="GO:0005739">
    <property type="term" value="C:mitochondrion"/>
    <property type="evidence" value="ECO:0007669"/>
    <property type="project" value="TreeGrafter"/>
</dbReference>
<keyword evidence="6" id="KW-0560">Oxidoreductase</keyword>
<dbReference type="PROSITE" id="PS51384">
    <property type="entry name" value="FAD_FR"/>
    <property type="match status" value="1"/>
</dbReference>
<evidence type="ECO:0000256" key="1">
    <source>
        <dbReference type="ARBA" id="ARBA00001974"/>
    </source>
</evidence>
<dbReference type="InterPro" id="IPR001834">
    <property type="entry name" value="CBR-like"/>
</dbReference>